<keyword evidence="1 4" id="KW-0378">Hydrolase</keyword>
<feature type="binding site" evidence="2">
    <location>
        <position position="177"/>
    </location>
    <ligand>
        <name>Mn(2+)</name>
        <dbReference type="ChEBI" id="CHEBI:29035"/>
        <label>2</label>
    </ligand>
</feature>
<dbReference type="GO" id="GO:0046872">
    <property type="term" value="F:metal ion binding"/>
    <property type="evidence" value="ECO:0007669"/>
    <property type="project" value="UniProtKB-KW"/>
</dbReference>
<accession>G9YC53</accession>
<evidence type="ECO:0000313" key="4">
    <source>
        <dbReference type="EMBL" id="EHM39043.1"/>
    </source>
</evidence>
<dbReference type="Pfam" id="PF07687">
    <property type="entry name" value="M20_dimer"/>
    <property type="match status" value="1"/>
</dbReference>
<dbReference type="Gene3D" id="3.40.630.10">
    <property type="entry name" value="Zn peptidases"/>
    <property type="match status" value="1"/>
</dbReference>
<feature type="binding site" evidence="2">
    <location>
        <position position="115"/>
    </location>
    <ligand>
        <name>Mn(2+)</name>
        <dbReference type="ChEBI" id="CHEBI:29035"/>
        <label>2</label>
    </ligand>
</feature>
<proteinExistence type="predicted"/>
<dbReference type="Gene3D" id="3.30.70.360">
    <property type="match status" value="1"/>
</dbReference>
<comment type="cofactor">
    <cofactor evidence="2">
        <name>Mn(2+)</name>
        <dbReference type="ChEBI" id="CHEBI:29035"/>
    </cofactor>
    <text evidence="2">The Mn(2+) ion enhances activity.</text>
</comment>
<feature type="binding site" evidence="2">
    <location>
        <position position="117"/>
    </location>
    <ligand>
        <name>Mn(2+)</name>
        <dbReference type="ChEBI" id="CHEBI:29035"/>
        <label>2</label>
    </ligand>
</feature>
<keyword evidence="2" id="KW-0479">Metal-binding</keyword>
<dbReference type="EMBL" id="AGCI01000099">
    <property type="protein sequence ID" value="EHM39043.1"/>
    <property type="molecule type" value="Genomic_DNA"/>
</dbReference>
<evidence type="ECO:0000313" key="5">
    <source>
        <dbReference type="Proteomes" id="UP000005959"/>
    </source>
</evidence>
<dbReference type="NCBIfam" id="TIGR01891">
    <property type="entry name" value="amidohydrolases"/>
    <property type="match status" value="1"/>
</dbReference>
<feature type="domain" description="Peptidase M20 dimerisation" evidence="3">
    <location>
        <begin position="200"/>
        <end position="294"/>
    </location>
</feature>
<dbReference type="GO" id="GO:0050118">
    <property type="term" value="F:N-acetyldiaminopimelate deacetylase activity"/>
    <property type="evidence" value="ECO:0007669"/>
    <property type="project" value="UniProtKB-ARBA"/>
</dbReference>
<evidence type="ECO:0000256" key="1">
    <source>
        <dbReference type="ARBA" id="ARBA00022801"/>
    </source>
</evidence>
<feature type="binding site" evidence="2">
    <location>
        <position position="151"/>
    </location>
    <ligand>
        <name>Mn(2+)</name>
        <dbReference type="ChEBI" id="CHEBI:29035"/>
        <label>2</label>
    </ligand>
</feature>
<dbReference type="AlphaFoldDB" id="G9YC53"/>
<dbReference type="SUPFAM" id="SSF55031">
    <property type="entry name" value="Bacterial exopeptidase dimerisation domain"/>
    <property type="match status" value="1"/>
</dbReference>
<dbReference type="PIRSF" id="PIRSF005962">
    <property type="entry name" value="Pept_M20D_amidohydro"/>
    <property type="match status" value="1"/>
</dbReference>
<protein>
    <submittedName>
        <fullName evidence="4">Amidohydrolase</fullName>
    </submittedName>
</protein>
<keyword evidence="2" id="KW-0464">Manganese</keyword>
<dbReference type="Proteomes" id="UP000005959">
    <property type="component" value="Unassembled WGS sequence"/>
</dbReference>
<dbReference type="Pfam" id="PF01546">
    <property type="entry name" value="Peptidase_M20"/>
    <property type="match status" value="1"/>
</dbReference>
<dbReference type="HOGENOM" id="CLU_023257_1_1_6"/>
<feature type="binding site" evidence="2">
    <location>
        <position position="372"/>
    </location>
    <ligand>
        <name>Mn(2+)</name>
        <dbReference type="ChEBI" id="CHEBI:29035"/>
        <label>2</label>
    </ligand>
</feature>
<evidence type="ECO:0000259" key="3">
    <source>
        <dbReference type="Pfam" id="PF07687"/>
    </source>
</evidence>
<reference evidence="4 5" key="1">
    <citation type="submission" date="2011-08" db="EMBL/GenBank/DDBJ databases">
        <authorList>
            <person name="Weinstock G."/>
            <person name="Sodergren E."/>
            <person name="Clifton S."/>
            <person name="Fulton L."/>
            <person name="Fulton B."/>
            <person name="Courtney L."/>
            <person name="Fronick C."/>
            <person name="Harrison M."/>
            <person name="Strong C."/>
            <person name="Farmer C."/>
            <person name="Delahaunty K."/>
            <person name="Markovic C."/>
            <person name="Hall O."/>
            <person name="Minx P."/>
            <person name="Tomlinson C."/>
            <person name="Mitreva M."/>
            <person name="Hou S."/>
            <person name="Chen J."/>
            <person name="Wollam A."/>
            <person name="Pepin K.H."/>
            <person name="Johnson M."/>
            <person name="Bhonagiri V."/>
            <person name="Zhang X."/>
            <person name="Suruliraj S."/>
            <person name="Warren W."/>
            <person name="Chinwalla A."/>
            <person name="Mardis E.R."/>
            <person name="Wilson R.K."/>
        </authorList>
    </citation>
    <scope>NUCLEOTIDE SEQUENCE [LARGE SCALE GENOMIC DNA]</scope>
    <source>
        <strain evidence="4 5">ATCC 51873</strain>
    </source>
</reference>
<evidence type="ECO:0000256" key="2">
    <source>
        <dbReference type="PIRSR" id="PIRSR005962-1"/>
    </source>
</evidence>
<dbReference type="InterPro" id="IPR011650">
    <property type="entry name" value="Peptidase_M20_dimer"/>
</dbReference>
<name>G9YC53_HAFAL</name>
<comment type="caution">
    <text evidence="4">The sequence shown here is derived from an EMBL/GenBank/DDBJ whole genome shotgun (WGS) entry which is preliminary data.</text>
</comment>
<dbReference type="InterPro" id="IPR017439">
    <property type="entry name" value="Amidohydrolase"/>
</dbReference>
<dbReference type="SUPFAM" id="SSF53187">
    <property type="entry name" value="Zn-dependent exopeptidases"/>
    <property type="match status" value="1"/>
</dbReference>
<dbReference type="CDD" id="cd05666">
    <property type="entry name" value="M20_Acy1-like"/>
    <property type="match status" value="1"/>
</dbReference>
<dbReference type="PATRIC" id="fig|1002364.3.peg.3755"/>
<sequence>MKSLKGESMKNFDSATLLSQLQQSQPQLEKIRHELHAHPELGFHETRTANKVAELLKEWGYDVATGIGGTGIVASLTKGSGTKSIGLRADMDALPIHEASGVKYQSGCEGKMHACGHDGHTSMLLGAAQWLASDSASFNGTVRLIFQPSEEDMRGAQAMIDDGLFTRFPVDAVYGMHNMPGYPQGHMAFKEGATMAAVDSLTITLTGKGSHGSTPEKSIDPIVAGASLVMALQTIVSRNVAAQDQAVVSVGAFQAGDAGNVIPQQAVLRLSIRSTDEDVRKTVLQRIRTITESQASCYGVTAQIESAVAGVVLMNTPHETAFAKQVAVTLLGNDKVVDMPNTFMGSEDFAFMLKHKPGCYCVIGNGDSPMLHHPQYDFDDRNLSVGAAYWVALTQSYLV</sequence>
<dbReference type="InterPro" id="IPR036264">
    <property type="entry name" value="Bact_exopeptidase_dim_dom"/>
</dbReference>
<dbReference type="PANTHER" id="PTHR11014:SF63">
    <property type="entry name" value="METALLOPEPTIDASE, PUTATIVE (AFU_ORTHOLOGUE AFUA_6G09600)-RELATED"/>
    <property type="match status" value="1"/>
</dbReference>
<gene>
    <name evidence="4" type="ORF">HMPREF0454_04179</name>
</gene>
<dbReference type="PANTHER" id="PTHR11014">
    <property type="entry name" value="PEPTIDASE M20 FAMILY MEMBER"/>
    <property type="match status" value="1"/>
</dbReference>
<dbReference type="GO" id="GO:0019877">
    <property type="term" value="P:diaminopimelate biosynthetic process"/>
    <property type="evidence" value="ECO:0007669"/>
    <property type="project" value="UniProtKB-ARBA"/>
</dbReference>
<dbReference type="InterPro" id="IPR002933">
    <property type="entry name" value="Peptidase_M20"/>
</dbReference>
<dbReference type="FunFam" id="3.30.70.360:FF:000001">
    <property type="entry name" value="N-acetyldiaminopimelate deacetylase"/>
    <property type="match status" value="1"/>
</dbReference>
<organism evidence="4 5">
    <name type="scientific">Hafnia alvei ATCC 51873</name>
    <dbReference type="NCBI Taxonomy" id="1002364"/>
    <lineage>
        <taxon>Bacteria</taxon>
        <taxon>Pseudomonadati</taxon>
        <taxon>Pseudomonadota</taxon>
        <taxon>Gammaproteobacteria</taxon>
        <taxon>Enterobacterales</taxon>
        <taxon>Hafniaceae</taxon>
        <taxon>Hafnia</taxon>
    </lineage>
</organism>